<dbReference type="Proteomes" id="UP000184485">
    <property type="component" value="Unassembled WGS sequence"/>
</dbReference>
<feature type="transmembrane region" description="Helical" evidence="1">
    <location>
        <begin position="271"/>
        <end position="292"/>
    </location>
</feature>
<feature type="transmembrane region" description="Helical" evidence="1">
    <location>
        <begin position="205"/>
        <end position="223"/>
    </location>
</feature>
<keyword evidence="1" id="KW-0812">Transmembrane</keyword>
<accession>A0A1M4XL93</accession>
<name>A0A1M4XL93_9HYPH</name>
<feature type="transmembrane region" description="Helical" evidence="1">
    <location>
        <begin position="81"/>
        <end position="98"/>
    </location>
</feature>
<protein>
    <submittedName>
        <fullName evidence="2">Putative polymerase</fullName>
    </submittedName>
</protein>
<proteinExistence type="predicted"/>
<evidence type="ECO:0000256" key="1">
    <source>
        <dbReference type="SAM" id="Phobius"/>
    </source>
</evidence>
<sequence length="439" mass="48933">MRSFATGRVDTAFGAFDPDAIRDRIHQPAIVLILVGALVFNLLLCFVNTVVFRVTDTMVMGAEMVLISAAFALGVNRKVTLWLILGIFMSYMALIMALRPMLDLKAIRDFLIPITFYTLGRRYPDRRIADLAALISGAIVLFFGLFEYFFLDIYIKYFNIIAYYVARGTVAASDVTGESGLFASGLRPDARNILPFLGPHRVSSVFLEPVSAGNFGAILYMWALYRKDMRWRKTLFVLGAMPIILSDARFGLYVCIAATALSLVPFRLPRIAWYFLPMAVMLALAIYGFTSAEVDWRNDLGGRLLWTARLLTSLDIRGAFGISPDKPFLSDSGYAYTISEIGIFGVIGFWTLFIFGREDNPDAWRFKMLVATYICLLLLISDSPYSIKTAALLWFMVGTNDGFVPPLMPQMQVLNRFTRGRASAVSASPAHEPSARSSA</sequence>
<feature type="transmembrane region" description="Helical" evidence="1">
    <location>
        <begin position="29"/>
        <end position="51"/>
    </location>
</feature>
<dbReference type="AlphaFoldDB" id="A0A1M4XL93"/>
<feature type="transmembrane region" description="Helical" evidence="1">
    <location>
        <begin position="368"/>
        <end position="387"/>
    </location>
</feature>
<dbReference type="EMBL" id="FQUP01000001">
    <property type="protein sequence ID" value="SHE93972.1"/>
    <property type="molecule type" value="Genomic_DNA"/>
</dbReference>
<keyword evidence="3" id="KW-1185">Reference proteome</keyword>
<evidence type="ECO:0000313" key="2">
    <source>
        <dbReference type="EMBL" id="SHE93972.1"/>
    </source>
</evidence>
<keyword evidence="1" id="KW-1133">Transmembrane helix</keyword>
<gene>
    <name evidence="2" type="ORF">SAMN02745157_1277</name>
</gene>
<feature type="transmembrane region" description="Helical" evidence="1">
    <location>
        <begin position="235"/>
        <end position="259"/>
    </location>
</feature>
<dbReference type="STRING" id="1122133.SAMN02745157_1277"/>
<feature type="transmembrane region" description="Helical" evidence="1">
    <location>
        <begin position="131"/>
        <end position="151"/>
    </location>
</feature>
<keyword evidence="1" id="KW-0472">Membrane</keyword>
<feature type="transmembrane region" description="Helical" evidence="1">
    <location>
        <begin position="58"/>
        <end position="75"/>
    </location>
</feature>
<dbReference type="OrthoDB" id="7467679at2"/>
<organism evidence="2 3">
    <name type="scientific">Kaistia soli DSM 19436</name>
    <dbReference type="NCBI Taxonomy" id="1122133"/>
    <lineage>
        <taxon>Bacteria</taxon>
        <taxon>Pseudomonadati</taxon>
        <taxon>Pseudomonadota</taxon>
        <taxon>Alphaproteobacteria</taxon>
        <taxon>Hyphomicrobiales</taxon>
        <taxon>Kaistiaceae</taxon>
        <taxon>Kaistia</taxon>
    </lineage>
</organism>
<dbReference type="RefSeq" id="WP_073051855.1">
    <property type="nucleotide sequence ID" value="NZ_FQUP01000001.1"/>
</dbReference>
<feature type="transmembrane region" description="Helical" evidence="1">
    <location>
        <begin position="334"/>
        <end position="356"/>
    </location>
</feature>
<evidence type="ECO:0000313" key="3">
    <source>
        <dbReference type="Proteomes" id="UP000184485"/>
    </source>
</evidence>
<reference evidence="2 3" key="1">
    <citation type="submission" date="2016-11" db="EMBL/GenBank/DDBJ databases">
        <authorList>
            <person name="Jaros S."/>
            <person name="Januszkiewicz K."/>
            <person name="Wedrychowicz H."/>
        </authorList>
    </citation>
    <scope>NUCLEOTIDE SEQUENCE [LARGE SCALE GENOMIC DNA]</scope>
    <source>
        <strain evidence="2 3">DSM 19436</strain>
    </source>
</reference>